<dbReference type="EMBL" id="JAHKNG010000011">
    <property type="protein sequence ID" value="MBU3030122.1"/>
    <property type="molecule type" value="Genomic_DNA"/>
</dbReference>
<sequence length="296" mass="29716">MESRHQLRIMRTALLAGLALAVAGCGGADDPEPVAACALADGGDDRLSGAYLRQSEAAQGFEALVVSGVEAGNGMLQSLAFDDQNFEKFKAGDGGLTGSGGSNATARAGFGAAGSLPAVYDFLYEAEGSAYAGAMVVGPMPDAAEIPGAGGASHSGRIEVRLGAPASDGQGMTAQATGRFTLVVGYGTRRAELNAELSGGGLPFTRLRWTNLFLCGARFVSSGQGQITVSDAAGATGQPFGQGDQPVPFRAAFESSLFASGERPAPPDAVGGVFMIESDVGAITGVFLSDQPAGSP</sequence>
<feature type="chain" id="PRO_5046823170" description="Transferrin-binding protein B C-lobe/N-lobe beta barrel domain-containing protein" evidence="1">
    <location>
        <begin position="29"/>
        <end position="296"/>
    </location>
</feature>
<evidence type="ECO:0000313" key="2">
    <source>
        <dbReference type="EMBL" id="MBU3030122.1"/>
    </source>
</evidence>
<organism evidence="2 3">
    <name type="scientific">Paracoccus marinaquae</name>
    <dbReference type="NCBI Taxonomy" id="2841926"/>
    <lineage>
        <taxon>Bacteria</taxon>
        <taxon>Pseudomonadati</taxon>
        <taxon>Pseudomonadota</taxon>
        <taxon>Alphaproteobacteria</taxon>
        <taxon>Rhodobacterales</taxon>
        <taxon>Paracoccaceae</taxon>
        <taxon>Paracoccus</taxon>
    </lineage>
</organism>
<keyword evidence="3" id="KW-1185">Reference proteome</keyword>
<proteinExistence type="predicted"/>
<reference evidence="2" key="1">
    <citation type="submission" date="2021-06" db="EMBL/GenBank/DDBJ databases">
        <title>Paracoccus bacterium XHP0099 sp. nov., isolated from the surface waters of the Yellow Sea.</title>
        <authorList>
            <person name="Xue H."/>
            <person name="Zhang D."/>
        </authorList>
    </citation>
    <scope>NUCLEOTIDE SEQUENCE</scope>
    <source>
        <strain evidence="2">XHP0099</strain>
    </source>
</reference>
<dbReference type="RefSeq" id="WP_216032804.1">
    <property type="nucleotide sequence ID" value="NZ_JAHKNG010000011.1"/>
</dbReference>
<dbReference type="PROSITE" id="PS51257">
    <property type="entry name" value="PROKAR_LIPOPROTEIN"/>
    <property type="match status" value="1"/>
</dbReference>
<evidence type="ECO:0000313" key="3">
    <source>
        <dbReference type="Proteomes" id="UP001166191"/>
    </source>
</evidence>
<feature type="signal peptide" evidence="1">
    <location>
        <begin position="1"/>
        <end position="28"/>
    </location>
</feature>
<protein>
    <recommendedName>
        <fullName evidence="4">Transferrin-binding protein B C-lobe/N-lobe beta barrel domain-containing protein</fullName>
    </recommendedName>
</protein>
<evidence type="ECO:0008006" key="4">
    <source>
        <dbReference type="Google" id="ProtNLM"/>
    </source>
</evidence>
<evidence type="ECO:0000256" key="1">
    <source>
        <dbReference type="SAM" id="SignalP"/>
    </source>
</evidence>
<keyword evidence="1" id="KW-0732">Signal</keyword>
<gene>
    <name evidence="2" type="ORF">KNW02_08320</name>
</gene>
<dbReference type="Proteomes" id="UP001166191">
    <property type="component" value="Unassembled WGS sequence"/>
</dbReference>
<accession>A0ABS6AHP3</accession>
<name>A0ABS6AHP3_9RHOB</name>
<comment type="caution">
    <text evidence="2">The sequence shown here is derived from an EMBL/GenBank/DDBJ whole genome shotgun (WGS) entry which is preliminary data.</text>
</comment>